<evidence type="ECO:0000313" key="3">
    <source>
        <dbReference type="Proteomes" id="UP000002774"/>
    </source>
</evidence>
<gene>
    <name evidence="2" type="ORF">Mucpa_4238</name>
</gene>
<evidence type="ECO:0000256" key="1">
    <source>
        <dbReference type="SAM" id="Phobius"/>
    </source>
</evidence>
<organism evidence="2 3">
    <name type="scientific">Mucilaginibacter paludis DSM 18603</name>
    <dbReference type="NCBI Taxonomy" id="714943"/>
    <lineage>
        <taxon>Bacteria</taxon>
        <taxon>Pseudomonadati</taxon>
        <taxon>Bacteroidota</taxon>
        <taxon>Sphingobacteriia</taxon>
        <taxon>Sphingobacteriales</taxon>
        <taxon>Sphingobacteriaceae</taxon>
        <taxon>Mucilaginibacter</taxon>
    </lineage>
</organism>
<keyword evidence="1" id="KW-1133">Transmembrane helix</keyword>
<dbReference type="Proteomes" id="UP000002774">
    <property type="component" value="Chromosome"/>
</dbReference>
<proteinExistence type="predicted"/>
<dbReference type="STRING" id="714943.Mucpa_4238"/>
<dbReference type="EMBL" id="CM001403">
    <property type="protein sequence ID" value="EHQ28329.1"/>
    <property type="molecule type" value="Genomic_DNA"/>
</dbReference>
<dbReference type="OrthoDB" id="964016at2"/>
<feature type="transmembrane region" description="Helical" evidence="1">
    <location>
        <begin position="56"/>
        <end position="74"/>
    </location>
</feature>
<accession>H1Y501</accession>
<dbReference type="HOGENOM" id="CLU_2233495_0_0_10"/>
<name>H1Y501_9SPHI</name>
<keyword evidence="1" id="KW-0472">Membrane</keyword>
<evidence type="ECO:0000313" key="2">
    <source>
        <dbReference type="EMBL" id="EHQ28329.1"/>
    </source>
</evidence>
<sequence length="105" mass="11730">MKTKNEIEQLADETLASLDQLQQLEANSFLFAKIQSRMLYKNQCNNLAGVKTMSKLSVALALFIGLNIASYLMLNTVPKQHIKAQSSAAEALASEYHLNTDQYSY</sequence>
<keyword evidence="3" id="KW-1185">Reference proteome</keyword>
<protein>
    <submittedName>
        <fullName evidence="2">Uncharacterized protein</fullName>
    </submittedName>
</protein>
<reference evidence="2" key="1">
    <citation type="submission" date="2011-09" db="EMBL/GenBank/DDBJ databases">
        <title>The permanent draft genome of Mucilaginibacter paludis DSM 18603.</title>
        <authorList>
            <consortium name="US DOE Joint Genome Institute (JGI-PGF)"/>
            <person name="Lucas S."/>
            <person name="Han J."/>
            <person name="Lapidus A."/>
            <person name="Bruce D."/>
            <person name="Goodwin L."/>
            <person name="Pitluck S."/>
            <person name="Peters L."/>
            <person name="Kyrpides N."/>
            <person name="Mavromatis K."/>
            <person name="Ivanova N."/>
            <person name="Mikhailova N."/>
            <person name="Held B."/>
            <person name="Detter J.C."/>
            <person name="Tapia R."/>
            <person name="Han C."/>
            <person name="Land M."/>
            <person name="Hauser L."/>
            <person name="Markowitz V."/>
            <person name="Cheng J.-F."/>
            <person name="Hugenholtz P."/>
            <person name="Woyke T."/>
            <person name="Wu D."/>
            <person name="Tindall B."/>
            <person name="Brambilla E."/>
            <person name="Klenk H.-P."/>
            <person name="Eisen J.A."/>
        </authorList>
    </citation>
    <scope>NUCLEOTIDE SEQUENCE [LARGE SCALE GENOMIC DNA]</scope>
    <source>
        <strain evidence="2">DSM 18603</strain>
    </source>
</reference>
<dbReference type="AlphaFoldDB" id="H1Y501"/>
<dbReference type="RefSeq" id="WP_008509111.1">
    <property type="nucleotide sequence ID" value="NZ_CM001403.1"/>
</dbReference>
<keyword evidence="1" id="KW-0812">Transmembrane</keyword>